<dbReference type="GO" id="GO:0016020">
    <property type="term" value="C:membrane"/>
    <property type="evidence" value="ECO:0007669"/>
    <property type="project" value="TreeGrafter"/>
</dbReference>
<feature type="domain" description="NodB homology" evidence="4">
    <location>
        <begin position="96"/>
        <end position="268"/>
    </location>
</feature>
<feature type="compositionally biased region" description="Polar residues" evidence="3">
    <location>
        <begin position="62"/>
        <end position="81"/>
    </location>
</feature>
<proteinExistence type="predicted"/>
<accession>A0A496PHM8</accession>
<keyword evidence="6" id="KW-1185">Reference proteome</keyword>
<dbReference type="AlphaFoldDB" id="A0A496PHM8"/>
<feature type="compositionally biased region" description="Low complexity" evidence="3">
    <location>
        <begin position="17"/>
        <end position="55"/>
    </location>
</feature>
<comment type="caution">
    <text evidence="5">The sequence shown here is derived from an EMBL/GenBank/DDBJ whole genome shotgun (WGS) entry which is preliminary data.</text>
</comment>
<organism evidence="5 6">
    <name type="scientific">Galactobacter caseinivorans</name>
    <dbReference type="NCBI Taxonomy" id="2676123"/>
    <lineage>
        <taxon>Bacteria</taxon>
        <taxon>Bacillati</taxon>
        <taxon>Actinomycetota</taxon>
        <taxon>Actinomycetes</taxon>
        <taxon>Micrococcales</taxon>
        <taxon>Micrococcaceae</taxon>
        <taxon>Galactobacter</taxon>
    </lineage>
</organism>
<feature type="compositionally biased region" description="Polar residues" evidence="3">
    <location>
        <begin position="1"/>
        <end position="14"/>
    </location>
</feature>
<dbReference type="GO" id="GO:0046872">
    <property type="term" value="F:metal ion binding"/>
    <property type="evidence" value="ECO:0007669"/>
    <property type="project" value="UniProtKB-KW"/>
</dbReference>
<dbReference type="Proteomes" id="UP000273119">
    <property type="component" value="Unassembled WGS sequence"/>
</dbReference>
<dbReference type="PROSITE" id="PS51677">
    <property type="entry name" value="NODB"/>
    <property type="match status" value="1"/>
</dbReference>
<evidence type="ECO:0000313" key="5">
    <source>
        <dbReference type="EMBL" id="RKW69996.1"/>
    </source>
</evidence>
<evidence type="ECO:0000256" key="1">
    <source>
        <dbReference type="ARBA" id="ARBA00022723"/>
    </source>
</evidence>
<gene>
    <name evidence="5" type="ORF">DWQ67_11095</name>
</gene>
<evidence type="ECO:0000313" key="6">
    <source>
        <dbReference type="Proteomes" id="UP000273119"/>
    </source>
</evidence>
<dbReference type="PANTHER" id="PTHR10587:SF133">
    <property type="entry name" value="CHITIN DEACETYLASE 1-RELATED"/>
    <property type="match status" value="1"/>
</dbReference>
<dbReference type="InterPro" id="IPR002509">
    <property type="entry name" value="NODB_dom"/>
</dbReference>
<dbReference type="GO" id="GO:0016810">
    <property type="term" value="F:hydrolase activity, acting on carbon-nitrogen (but not peptide) bonds"/>
    <property type="evidence" value="ECO:0007669"/>
    <property type="project" value="InterPro"/>
</dbReference>
<dbReference type="GO" id="GO:0005975">
    <property type="term" value="P:carbohydrate metabolic process"/>
    <property type="evidence" value="ECO:0007669"/>
    <property type="project" value="InterPro"/>
</dbReference>
<dbReference type="Gene3D" id="3.20.20.370">
    <property type="entry name" value="Glycoside hydrolase/deacetylase"/>
    <property type="match status" value="1"/>
</dbReference>
<reference evidence="5 6" key="1">
    <citation type="submission" date="2018-07" db="EMBL/GenBank/DDBJ databases">
        <title>Arthrobacter sp. nov., isolated from raw cow's milk with high bacterial count.</title>
        <authorList>
            <person name="Hahne J."/>
            <person name="Isele D."/>
            <person name="Lipski A."/>
        </authorList>
    </citation>
    <scope>NUCLEOTIDE SEQUENCE [LARGE SCALE GENOMIC DNA]</scope>
    <source>
        <strain evidence="5 6">JZ R-183</strain>
    </source>
</reference>
<feature type="region of interest" description="Disordered" evidence="3">
    <location>
        <begin position="1"/>
        <end position="87"/>
    </location>
</feature>
<name>A0A496PHM8_9MICC</name>
<evidence type="ECO:0000256" key="2">
    <source>
        <dbReference type="ARBA" id="ARBA00022801"/>
    </source>
</evidence>
<keyword evidence="1" id="KW-0479">Metal-binding</keyword>
<dbReference type="InterPro" id="IPR050248">
    <property type="entry name" value="Polysacc_deacetylase_ArnD"/>
</dbReference>
<dbReference type="InterPro" id="IPR011330">
    <property type="entry name" value="Glyco_hydro/deAcase_b/a-brl"/>
</dbReference>
<dbReference type="SUPFAM" id="SSF88713">
    <property type="entry name" value="Glycoside hydrolase/deacetylase"/>
    <property type="match status" value="1"/>
</dbReference>
<dbReference type="PANTHER" id="PTHR10587">
    <property type="entry name" value="GLYCOSYL TRANSFERASE-RELATED"/>
    <property type="match status" value="1"/>
</dbReference>
<evidence type="ECO:0000259" key="4">
    <source>
        <dbReference type="PROSITE" id="PS51677"/>
    </source>
</evidence>
<dbReference type="EMBL" id="QQXL01000006">
    <property type="protein sequence ID" value="RKW69996.1"/>
    <property type="molecule type" value="Genomic_DNA"/>
</dbReference>
<sequence>MPAPTGTGSASTVPSKAPTEGPTSGSGTPSGTGTDATPDGSASGSPSTSSKPGASNKPAPSGKSSPSQTEGSGKQSPSTKPGQPLPAGSVNCAKVKCVALTFDDGPGPYTQQVLNTLESAGARATFFLVGTQVKAHPGLVKAQVKAGMELGNHSWDHPNLEGLSMAQVRREFSRVDQEVKSLTGVTPRFVRPPEGALTKAQKNTLHRPLAYWGVDTLDWKTRNKQATIKAASQAKAGDIVLMHDIHPQSAAAVPQIVKNLQAKGIHLVTISELIGSHPKDGVGYGWGKRP</sequence>
<keyword evidence="2 5" id="KW-0378">Hydrolase</keyword>
<protein>
    <submittedName>
        <fullName evidence="5">Hydrolase</fullName>
    </submittedName>
</protein>
<evidence type="ECO:0000256" key="3">
    <source>
        <dbReference type="SAM" id="MobiDB-lite"/>
    </source>
</evidence>
<dbReference type="Pfam" id="PF01522">
    <property type="entry name" value="Polysacc_deac_1"/>
    <property type="match status" value="1"/>
</dbReference>